<protein>
    <submittedName>
        <fullName evidence="4">Glycosyltransferase family 1 protein</fullName>
    </submittedName>
</protein>
<evidence type="ECO:0000256" key="1">
    <source>
        <dbReference type="ARBA" id="ARBA00022676"/>
    </source>
</evidence>
<dbReference type="OrthoDB" id="9765330at2"/>
<evidence type="ECO:0000259" key="3">
    <source>
        <dbReference type="Pfam" id="PF00534"/>
    </source>
</evidence>
<sequence length="346" mass="35986">MPRDLPGPSGGTHFDFAVISALTQAGHAVRVYQLPGDWPRPTPADRRALQTALLAQPLAVVDGIVALAAPTEIEAAVRMGIRVHILVHSLLTADPGLDHDARSAFTMAESAALAVASSSSVPSQWSATDIATRYPGVRTHVVPPGTSPAPPAVGSDPPQLLVLAALTPLKNQLHALQALALLSDLPWTLELVGSDELDPAYVGRLRHSIEHDIGPGRVTLRGAVTGEALDALWEATDLLVLTSTSETFGMVITEALARGVPAVVTGATGAAEALRGQGVGDGPVPVVGLPGAVVDPSDPAVLADTLRLWLSEDGVRSSWRSAALARRPRLQTWHQSAAALARIMTA</sequence>
<organism evidence="4 5">
    <name type="scientific">Tessaracoccus antarcticus</name>
    <dbReference type="NCBI Taxonomy" id="2479848"/>
    <lineage>
        <taxon>Bacteria</taxon>
        <taxon>Bacillati</taxon>
        <taxon>Actinomycetota</taxon>
        <taxon>Actinomycetes</taxon>
        <taxon>Propionibacteriales</taxon>
        <taxon>Propionibacteriaceae</taxon>
        <taxon>Tessaracoccus</taxon>
    </lineage>
</organism>
<evidence type="ECO:0000256" key="2">
    <source>
        <dbReference type="ARBA" id="ARBA00022679"/>
    </source>
</evidence>
<dbReference type="PANTHER" id="PTHR12526:SF510">
    <property type="entry name" value="D-INOSITOL 3-PHOSPHATE GLYCOSYLTRANSFERASE"/>
    <property type="match status" value="1"/>
</dbReference>
<dbReference type="InterPro" id="IPR001296">
    <property type="entry name" value="Glyco_trans_1"/>
</dbReference>
<dbReference type="Proteomes" id="UP000275256">
    <property type="component" value="Unassembled WGS sequence"/>
</dbReference>
<dbReference type="RefSeq" id="WP_121901665.1">
    <property type="nucleotide sequence ID" value="NZ_REFW01000002.1"/>
</dbReference>
<dbReference type="EMBL" id="REFW01000002">
    <property type="protein sequence ID" value="RMB60185.1"/>
    <property type="molecule type" value="Genomic_DNA"/>
</dbReference>
<evidence type="ECO:0000313" key="5">
    <source>
        <dbReference type="Proteomes" id="UP000275256"/>
    </source>
</evidence>
<comment type="caution">
    <text evidence="4">The sequence shown here is derived from an EMBL/GenBank/DDBJ whole genome shotgun (WGS) entry which is preliminary data.</text>
</comment>
<dbReference type="SUPFAM" id="SSF53756">
    <property type="entry name" value="UDP-Glycosyltransferase/glycogen phosphorylase"/>
    <property type="match status" value="1"/>
</dbReference>
<proteinExistence type="predicted"/>
<dbReference type="Gene3D" id="3.40.50.2000">
    <property type="entry name" value="Glycogen Phosphorylase B"/>
    <property type="match status" value="1"/>
</dbReference>
<accession>A0A3M0G5L6</accession>
<dbReference type="AlphaFoldDB" id="A0A3M0G5L6"/>
<dbReference type="GO" id="GO:0016757">
    <property type="term" value="F:glycosyltransferase activity"/>
    <property type="evidence" value="ECO:0007669"/>
    <property type="project" value="UniProtKB-KW"/>
</dbReference>
<dbReference type="CDD" id="cd03801">
    <property type="entry name" value="GT4_PimA-like"/>
    <property type="match status" value="1"/>
</dbReference>
<keyword evidence="2 4" id="KW-0808">Transferase</keyword>
<reference evidence="4 5" key="1">
    <citation type="submission" date="2018-10" db="EMBL/GenBank/DDBJ databases">
        <title>Tessaracoccus antarcticuss sp. nov., isolated from sediment.</title>
        <authorList>
            <person name="Zhou L.Y."/>
            <person name="Du Z.J."/>
        </authorList>
    </citation>
    <scope>NUCLEOTIDE SEQUENCE [LARGE SCALE GENOMIC DNA]</scope>
    <source>
        <strain evidence="4 5">JDX10</strain>
    </source>
</reference>
<evidence type="ECO:0000313" key="4">
    <source>
        <dbReference type="EMBL" id="RMB60185.1"/>
    </source>
</evidence>
<dbReference type="PANTHER" id="PTHR12526">
    <property type="entry name" value="GLYCOSYLTRANSFERASE"/>
    <property type="match status" value="1"/>
</dbReference>
<keyword evidence="1" id="KW-0328">Glycosyltransferase</keyword>
<feature type="domain" description="Glycosyl transferase family 1" evidence="3">
    <location>
        <begin position="154"/>
        <end position="323"/>
    </location>
</feature>
<dbReference type="Pfam" id="PF00534">
    <property type="entry name" value="Glycos_transf_1"/>
    <property type="match status" value="1"/>
</dbReference>
<gene>
    <name evidence="4" type="ORF">EAX62_10910</name>
</gene>
<keyword evidence="5" id="KW-1185">Reference proteome</keyword>
<name>A0A3M0G5L6_9ACTN</name>